<gene>
    <name evidence="3" type="ORF">CFOL_v3_20138</name>
</gene>
<comment type="similarity">
    <text evidence="1">Belongs to the 'GDXG' lipolytic enzyme family.</text>
</comment>
<proteinExistence type="inferred from homology"/>
<dbReference type="InterPro" id="IPR013094">
    <property type="entry name" value="AB_hydrolase_3"/>
</dbReference>
<dbReference type="Proteomes" id="UP000187406">
    <property type="component" value="Unassembled WGS sequence"/>
</dbReference>
<dbReference type="SUPFAM" id="SSF53474">
    <property type="entry name" value="alpha/beta-Hydrolases"/>
    <property type="match status" value="1"/>
</dbReference>
<keyword evidence="4" id="KW-1185">Reference proteome</keyword>
<dbReference type="Pfam" id="PF07859">
    <property type="entry name" value="Abhydrolase_3"/>
    <property type="match status" value="1"/>
</dbReference>
<dbReference type="GO" id="GO:0016787">
    <property type="term" value="F:hydrolase activity"/>
    <property type="evidence" value="ECO:0007669"/>
    <property type="project" value="UniProtKB-KW"/>
</dbReference>
<sequence>WLRNYGEFTRFCLVGRGRGGNIVFRATVSVLDLDINPLKICGLALNQPMFGGLQRTTSELKFATDTVLPLPALDLLWDLALPTGTNHDHPYCNPMVGGPHLSKVSMLRRCLMIGFGEDPTV</sequence>
<protein>
    <submittedName>
        <fullName evidence="3">Abhydrolase_3 domain-containing protein</fullName>
    </submittedName>
</protein>
<dbReference type="PANTHER" id="PTHR23024:SF212">
    <property type="entry name" value="CARBOXYLESTERASE 9-RELATED"/>
    <property type="match status" value="1"/>
</dbReference>
<accession>A0A1Q3C8T0</accession>
<organism evidence="3 4">
    <name type="scientific">Cephalotus follicularis</name>
    <name type="common">Albany pitcher plant</name>
    <dbReference type="NCBI Taxonomy" id="3775"/>
    <lineage>
        <taxon>Eukaryota</taxon>
        <taxon>Viridiplantae</taxon>
        <taxon>Streptophyta</taxon>
        <taxon>Embryophyta</taxon>
        <taxon>Tracheophyta</taxon>
        <taxon>Spermatophyta</taxon>
        <taxon>Magnoliopsida</taxon>
        <taxon>eudicotyledons</taxon>
        <taxon>Gunneridae</taxon>
        <taxon>Pentapetalae</taxon>
        <taxon>rosids</taxon>
        <taxon>fabids</taxon>
        <taxon>Oxalidales</taxon>
        <taxon>Cephalotaceae</taxon>
        <taxon>Cephalotus</taxon>
    </lineage>
</organism>
<feature type="non-terminal residue" evidence="3">
    <location>
        <position position="1"/>
    </location>
</feature>
<dbReference type="AlphaFoldDB" id="A0A1Q3C8T0"/>
<evidence type="ECO:0000313" key="4">
    <source>
        <dbReference type="Proteomes" id="UP000187406"/>
    </source>
</evidence>
<feature type="domain" description="Alpha/beta hydrolase fold-3" evidence="2">
    <location>
        <begin position="5"/>
        <end position="119"/>
    </location>
</feature>
<evidence type="ECO:0000313" key="3">
    <source>
        <dbReference type="EMBL" id="GAV76665.1"/>
    </source>
</evidence>
<feature type="non-terminal residue" evidence="3">
    <location>
        <position position="121"/>
    </location>
</feature>
<dbReference type="PANTHER" id="PTHR23024">
    <property type="entry name" value="ARYLACETAMIDE DEACETYLASE"/>
    <property type="match status" value="1"/>
</dbReference>
<evidence type="ECO:0000259" key="2">
    <source>
        <dbReference type="Pfam" id="PF07859"/>
    </source>
</evidence>
<name>A0A1Q3C8T0_CEPFO</name>
<evidence type="ECO:0000256" key="1">
    <source>
        <dbReference type="ARBA" id="ARBA00010515"/>
    </source>
</evidence>
<keyword evidence="3" id="KW-0378">Hydrolase</keyword>
<dbReference type="Gene3D" id="3.40.50.1820">
    <property type="entry name" value="alpha/beta hydrolase"/>
    <property type="match status" value="1"/>
</dbReference>
<dbReference type="InterPro" id="IPR029058">
    <property type="entry name" value="AB_hydrolase_fold"/>
</dbReference>
<dbReference type="EMBL" id="BDDD01001515">
    <property type="protein sequence ID" value="GAV76665.1"/>
    <property type="molecule type" value="Genomic_DNA"/>
</dbReference>
<comment type="caution">
    <text evidence="3">The sequence shown here is derived from an EMBL/GenBank/DDBJ whole genome shotgun (WGS) entry which is preliminary data.</text>
</comment>
<dbReference type="InterPro" id="IPR050466">
    <property type="entry name" value="Carboxylest/Gibb_receptor"/>
</dbReference>
<dbReference type="STRING" id="3775.A0A1Q3C8T0"/>
<dbReference type="InParanoid" id="A0A1Q3C8T0"/>
<dbReference type="OrthoDB" id="408631at2759"/>
<reference evidence="4" key="1">
    <citation type="submission" date="2016-04" db="EMBL/GenBank/DDBJ databases">
        <title>Cephalotus genome sequencing.</title>
        <authorList>
            <person name="Fukushima K."/>
            <person name="Hasebe M."/>
            <person name="Fang X."/>
        </authorList>
    </citation>
    <scope>NUCLEOTIDE SEQUENCE [LARGE SCALE GENOMIC DNA]</scope>
    <source>
        <strain evidence="4">cv. St1</strain>
    </source>
</reference>